<evidence type="ECO:0000313" key="2">
    <source>
        <dbReference type="EMBL" id="HIR00904.1"/>
    </source>
</evidence>
<gene>
    <name evidence="2" type="ORF">IAA69_01295</name>
</gene>
<accession>A0A9D1D2A8</accession>
<dbReference type="Proteomes" id="UP000824261">
    <property type="component" value="Unassembled WGS sequence"/>
</dbReference>
<dbReference type="EMBL" id="DVGB01000012">
    <property type="protein sequence ID" value="HIR00904.1"/>
    <property type="molecule type" value="Genomic_DNA"/>
</dbReference>
<name>A0A9D1D2A8_9ACTN</name>
<sequence>MTNAKRGKMLLAIAIVACLAAAMVAAPAAYGFWYVHSEENVAQSGKGVIEVCCTVDASALGEAPRTEVAYLPEGSTAADLLSEVVESSNSQNGLEAIHDYSYSSLAELTANNTVTFTTYKAGSQEPGTHTTHDGEGTEGADTLLERFDNVVITVS</sequence>
<reference evidence="2" key="1">
    <citation type="submission" date="2020-10" db="EMBL/GenBank/DDBJ databases">
        <authorList>
            <person name="Gilroy R."/>
        </authorList>
    </citation>
    <scope>NUCLEOTIDE SEQUENCE</scope>
    <source>
        <strain evidence="2">ChiGjej1B1-2707</strain>
    </source>
</reference>
<proteinExistence type="predicted"/>
<keyword evidence="1" id="KW-0732">Signal</keyword>
<dbReference type="AlphaFoldDB" id="A0A9D1D2A8"/>
<comment type="caution">
    <text evidence="2">The sequence shown here is derived from an EMBL/GenBank/DDBJ whole genome shotgun (WGS) entry which is preliminary data.</text>
</comment>
<feature type="chain" id="PRO_5039600476" evidence="1">
    <location>
        <begin position="29"/>
        <end position="155"/>
    </location>
</feature>
<feature type="signal peptide" evidence="1">
    <location>
        <begin position="1"/>
        <end position="28"/>
    </location>
</feature>
<evidence type="ECO:0000313" key="3">
    <source>
        <dbReference type="Proteomes" id="UP000824261"/>
    </source>
</evidence>
<organism evidence="2 3">
    <name type="scientific">Candidatus Aveggerthella stercoripullorum</name>
    <dbReference type="NCBI Taxonomy" id="2840688"/>
    <lineage>
        <taxon>Bacteria</taxon>
        <taxon>Bacillati</taxon>
        <taxon>Actinomycetota</taxon>
        <taxon>Coriobacteriia</taxon>
        <taxon>Eggerthellales</taxon>
        <taxon>Eggerthellaceae</taxon>
        <taxon>Eggerthellaceae incertae sedis</taxon>
        <taxon>Candidatus Aveggerthella</taxon>
    </lineage>
</organism>
<protein>
    <submittedName>
        <fullName evidence="2">Uncharacterized protein</fullName>
    </submittedName>
</protein>
<reference evidence="2" key="2">
    <citation type="journal article" date="2021" name="PeerJ">
        <title>Extensive microbial diversity within the chicken gut microbiome revealed by metagenomics and culture.</title>
        <authorList>
            <person name="Gilroy R."/>
            <person name="Ravi A."/>
            <person name="Getino M."/>
            <person name="Pursley I."/>
            <person name="Horton D.L."/>
            <person name="Alikhan N.F."/>
            <person name="Baker D."/>
            <person name="Gharbi K."/>
            <person name="Hall N."/>
            <person name="Watson M."/>
            <person name="Adriaenssens E.M."/>
            <person name="Foster-Nyarko E."/>
            <person name="Jarju S."/>
            <person name="Secka A."/>
            <person name="Antonio M."/>
            <person name="Oren A."/>
            <person name="Chaudhuri R.R."/>
            <person name="La Ragione R."/>
            <person name="Hildebrand F."/>
            <person name="Pallen M.J."/>
        </authorList>
    </citation>
    <scope>NUCLEOTIDE SEQUENCE</scope>
    <source>
        <strain evidence="2">ChiGjej1B1-2707</strain>
    </source>
</reference>
<evidence type="ECO:0000256" key="1">
    <source>
        <dbReference type="SAM" id="SignalP"/>
    </source>
</evidence>